<dbReference type="InterPro" id="IPR020557">
    <property type="entry name" value="Fumarate_lyase_CS"/>
</dbReference>
<dbReference type="SMART" id="SM00239">
    <property type="entry name" value="C2"/>
    <property type="match status" value="1"/>
</dbReference>
<evidence type="ECO:0000256" key="13">
    <source>
        <dbReference type="ARBA" id="ARBA00023239"/>
    </source>
</evidence>
<feature type="transmembrane region" description="Helical" evidence="16">
    <location>
        <begin position="280"/>
        <end position="300"/>
    </location>
</feature>
<feature type="coiled-coil region" evidence="14">
    <location>
        <begin position="2678"/>
        <end position="2709"/>
    </location>
</feature>
<keyword evidence="11" id="KW-0411">Iron-sulfur</keyword>
<dbReference type="GO" id="GO:0051539">
    <property type="term" value="F:4 iron, 4 sulfur cluster binding"/>
    <property type="evidence" value="ECO:0007669"/>
    <property type="project" value="UniProtKB-KW"/>
</dbReference>
<comment type="subcellular location">
    <subcellularLocation>
        <location evidence="1">Membrane</location>
        <topology evidence="1">Multi-pass membrane protein</topology>
    </subcellularLocation>
</comment>
<feature type="region of interest" description="Disordered" evidence="15">
    <location>
        <begin position="1945"/>
        <end position="1966"/>
    </location>
</feature>
<feature type="transmembrane region" description="Helical" evidence="16">
    <location>
        <begin position="730"/>
        <end position="749"/>
    </location>
</feature>
<dbReference type="InterPro" id="IPR004646">
    <property type="entry name" value="Fe-S_hydro-lyase_TtdA-typ_cat"/>
</dbReference>
<feature type="region of interest" description="Disordered" evidence="15">
    <location>
        <begin position="2900"/>
        <end position="3024"/>
    </location>
</feature>
<evidence type="ECO:0000256" key="7">
    <source>
        <dbReference type="ARBA" id="ARBA00022723"/>
    </source>
</evidence>
<dbReference type="Gene3D" id="2.60.40.150">
    <property type="entry name" value="C2 domain"/>
    <property type="match status" value="1"/>
</dbReference>
<evidence type="ECO:0000256" key="16">
    <source>
        <dbReference type="SAM" id="Phobius"/>
    </source>
</evidence>
<feature type="transmembrane region" description="Helical" evidence="16">
    <location>
        <begin position="2321"/>
        <end position="2346"/>
    </location>
</feature>
<comment type="caution">
    <text evidence="19">The sequence shown here is derived from an EMBL/GenBank/DDBJ whole genome shotgun (WGS) entry which is preliminary data.</text>
</comment>
<dbReference type="Pfam" id="PF05681">
    <property type="entry name" value="Fumerase"/>
    <property type="match status" value="1"/>
</dbReference>
<feature type="region of interest" description="Disordered" evidence="15">
    <location>
        <begin position="2816"/>
        <end position="2857"/>
    </location>
</feature>
<evidence type="ECO:0000256" key="1">
    <source>
        <dbReference type="ARBA" id="ARBA00004141"/>
    </source>
</evidence>
<dbReference type="InterPro" id="IPR004647">
    <property type="entry name" value="Fe-S_hydro-lyase_TtdB-typ_cat"/>
</dbReference>
<evidence type="ECO:0000313" key="20">
    <source>
        <dbReference type="Proteomes" id="UP000186817"/>
    </source>
</evidence>
<evidence type="ECO:0000313" key="19">
    <source>
        <dbReference type="EMBL" id="OLQ03181.1"/>
    </source>
</evidence>
<keyword evidence="7" id="KW-0479">Metal-binding</keyword>
<feature type="domain" description="C2" evidence="17">
    <location>
        <begin position="1981"/>
        <end position="2096"/>
    </location>
</feature>
<dbReference type="EMBL" id="LSRX01000243">
    <property type="protein sequence ID" value="OLQ03181.1"/>
    <property type="molecule type" value="Genomic_DNA"/>
</dbReference>
<feature type="transmembrane region" description="Helical" evidence="16">
    <location>
        <begin position="691"/>
        <end position="710"/>
    </location>
</feature>
<evidence type="ECO:0000256" key="6">
    <source>
        <dbReference type="ARBA" id="ARBA00022692"/>
    </source>
</evidence>
<name>A0A1Q9E6Z3_SYMMI</name>
<dbReference type="SUPFAM" id="SSF117457">
    <property type="entry name" value="FumA C-terminal domain-like"/>
    <property type="match status" value="1"/>
</dbReference>
<dbReference type="Pfam" id="PF00168">
    <property type="entry name" value="C2"/>
    <property type="match status" value="1"/>
</dbReference>
<proteinExistence type="inferred from homology"/>
<keyword evidence="6 16" id="KW-0812">Transmembrane</keyword>
<evidence type="ECO:0000256" key="10">
    <source>
        <dbReference type="ARBA" id="ARBA00023004"/>
    </source>
</evidence>
<comment type="pathway">
    <text evidence="2">Carbohydrate metabolism; tricarboxylic acid cycle; (S)-malate from fumarate: step 1/1.</text>
</comment>
<feature type="region of interest" description="Disordered" evidence="15">
    <location>
        <begin position="1083"/>
        <end position="1148"/>
    </location>
</feature>
<evidence type="ECO:0000256" key="14">
    <source>
        <dbReference type="SAM" id="Coils"/>
    </source>
</evidence>
<evidence type="ECO:0000256" key="2">
    <source>
        <dbReference type="ARBA" id="ARBA00004859"/>
    </source>
</evidence>
<dbReference type="OrthoDB" id="67700at2759"/>
<dbReference type="InterPro" id="IPR018247">
    <property type="entry name" value="EF_Hand_1_Ca_BS"/>
</dbReference>
<dbReference type="SUPFAM" id="SSF49562">
    <property type="entry name" value="C2 domain (Calcium/lipid-binding domain, CaLB)"/>
    <property type="match status" value="1"/>
</dbReference>
<evidence type="ECO:0000256" key="15">
    <source>
        <dbReference type="SAM" id="MobiDB-lite"/>
    </source>
</evidence>
<dbReference type="InterPro" id="IPR000008">
    <property type="entry name" value="C2_dom"/>
</dbReference>
<evidence type="ECO:0000259" key="17">
    <source>
        <dbReference type="PROSITE" id="PS50004"/>
    </source>
</evidence>
<feature type="transmembrane region" description="Helical" evidence="16">
    <location>
        <begin position="88"/>
        <end position="111"/>
    </location>
</feature>
<evidence type="ECO:0000259" key="18">
    <source>
        <dbReference type="PROSITE" id="PS50222"/>
    </source>
</evidence>
<dbReference type="PROSITE" id="PS50222">
    <property type="entry name" value="EF_HAND_2"/>
    <property type="match status" value="1"/>
</dbReference>
<keyword evidence="20" id="KW-1185">Reference proteome</keyword>
<dbReference type="Gene3D" id="1.10.287.70">
    <property type="match status" value="1"/>
</dbReference>
<dbReference type="NCBIfam" id="TIGR00723">
    <property type="entry name" value="ttdB_fumA_fumB"/>
    <property type="match status" value="1"/>
</dbReference>
<dbReference type="InterPro" id="IPR027359">
    <property type="entry name" value="Volt_channel_dom_sf"/>
</dbReference>
<evidence type="ECO:0000256" key="4">
    <source>
        <dbReference type="ARBA" id="ARBA00022485"/>
    </source>
</evidence>
<feature type="transmembrane region" description="Helical" evidence="16">
    <location>
        <begin position="255"/>
        <end position="274"/>
    </location>
</feature>
<dbReference type="InterPro" id="IPR035892">
    <property type="entry name" value="C2_domain_sf"/>
</dbReference>
<keyword evidence="9 16" id="KW-1133">Transmembrane helix</keyword>
<organism evidence="19 20">
    <name type="scientific">Symbiodinium microadriaticum</name>
    <name type="common">Dinoflagellate</name>
    <name type="synonym">Zooxanthella microadriatica</name>
    <dbReference type="NCBI Taxonomy" id="2951"/>
    <lineage>
        <taxon>Eukaryota</taxon>
        <taxon>Sar</taxon>
        <taxon>Alveolata</taxon>
        <taxon>Dinophyceae</taxon>
        <taxon>Suessiales</taxon>
        <taxon>Symbiodiniaceae</taxon>
        <taxon>Symbiodinium</taxon>
    </lineage>
</organism>
<dbReference type="Gene3D" id="1.10.238.10">
    <property type="entry name" value="EF-hand"/>
    <property type="match status" value="1"/>
</dbReference>
<dbReference type="InterPro" id="IPR011992">
    <property type="entry name" value="EF-hand-dom_pair"/>
</dbReference>
<dbReference type="Gene3D" id="1.20.120.350">
    <property type="entry name" value="Voltage-gated potassium channels. Chain C"/>
    <property type="match status" value="1"/>
</dbReference>
<feature type="transmembrane region" description="Helical" evidence="16">
    <location>
        <begin position="57"/>
        <end position="76"/>
    </location>
</feature>
<dbReference type="SUPFAM" id="SSF47473">
    <property type="entry name" value="EF-hand"/>
    <property type="match status" value="1"/>
</dbReference>
<dbReference type="Pfam" id="PF00520">
    <property type="entry name" value="Ion_trans"/>
    <property type="match status" value="1"/>
</dbReference>
<feature type="transmembrane region" description="Helical" evidence="16">
    <location>
        <begin position="2366"/>
        <end position="2383"/>
    </location>
</feature>
<keyword evidence="14" id="KW-0175">Coiled coil</keyword>
<dbReference type="InterPro" id="IPR002048">
    <property type="entry name" value="EF_hand_dom"/>
</dbReference>
<evidence type="ECO:0000256" key="12">
    <source>
        <dbReference type="ARBA" id="ARBA00023136"/>
    </source>
</evidence>
<dbReference type="PANTHER" id="PTHR30389">
    <property type="entry name" value="FUMARATE HYDRATASE-RELATED"/>
    <property type="match status" value="1"/>
</dbReference>
<evidence type="ECO:0000256" key="11">
    <source>
        <dbReference type="ARBA" id="ARBA00023014"/>
    </source>
</evidence>
<keyword evidence="12 16" id="KW-0472">Membrane</keyword>
<evidence type="ECO:0000256" key="3">
    <source>
        <dbReference type="ARBA" id="ARBA00008876"/>
    </source>
</evidence>
<keyword evidence="4" id="KW-0004">4Fe-4S</keyword>
<dbReference type="SUPFAM" id="SSF81324">
    <property type="entry name" value="Voltage-gated potassium channels"/>
    <property type="match status" value="1"/>
</dbReference>
<dbReference type="CDD" id="cd00030">
    <property type="entry name" value="C2"/>
    <property type="match status" value="1"/>
</dbReference>
<keyword evidence="5" id="KW-0816">Tricarboxylic acid cycle</keyword>
<dbReference type="PANTHER" id="PTHR30389:SF0">
    <property type="entry name" value="FUMARATE HYDRATASE CLASS I, AEROBIC"/>
    <property type="match status" value="1"/>
</dbReference>
<dbReference type="GO" id="GO:0016836">
    <property type="term" value="F:hydro-lyase activity"/>
    <property type="evidence" value="ECO:0007669"/>
    <property type="project" value="InterPro"/>
</dbReference>
<dbReference type="PROSITE" id="PS00163">
    <property type="entry name" value="FUMARATE_LYASES"/>
    <property type="match status" value="1"/>
</dbReference>
<feature type="transmembrane region" description="Helical" evidence="16">
    <location>
        <begin position="761"/>
        <end position="781"/>
    </location>
</feature>
<dbReference type="CDD" id="cd00051">
    <property type="entry name" value="EFh"/>
    <property type="match status" value="1"/>
</dbReference>
<evidence type="ECO:0000256" key="8">
    <source>
        <dbReference type="ARBA" id="ARBA00022837"/>
    </source>
</evidence>
<evidence type="ECO:0000256" key="5">
    <source>
        <dbReference type="ARBA" id="ARBA00022532"/>
    </source>
</evidence>
<dbReference type="InterPro" id="IPR005821">
    <property type="entry name" value="Ion_trans_dom"/>
</dbReference>
<keyword evidence="13" id="KW-0456">Lyase</keyword>
<keyword evidence="10" id="KW-0408">Iron</keyword>
<evidence type="ECO:0000256" key="9">
    <source>
        <dbReference type="ARBA" id="ARBA00022989"/>
    </source>
</evidence>
<dbReference type="Proteomes" id="UP000186817">
    <property type="component" value="Unassembled WGS sequence"/>
</dbReference>
<comment type="similarity">
    <text evidence="3">Belongs to the class-I fumarase family.</text>
</comment>
<dbReference type="GO" id="GO:0006099">
    <property type="term" value="P:tricarboxylic acid cycle"/>
    <property type="evidence" value="ECO:0007669"/>
    <property type="project" value="UniProtKB-KW"/>
</dbReference>
<dbReference type="GO" id="GO:0005216">
    <property type="term" value="F:monoatomic ion channel activity"/>
    <property type="evidence" value="ECO:0007669"/>
    <property type="project" value="InterPro"/>
</dbReference>
<dbReference type="InterPro" id="IPR051208">
    <property type="entry name" value="Class-I_Fumarase/Tartrate_DH"/>
</dbReference>
<dbReference type="InterPro" id="IPR036660">
    <property type="entry name" value="Fe-S_hydroAse_TtdB_cat_sf"/>
</dbReference>
<dbReference type="GO" id="GO:0005509">
    <property type="term" value="F:calcium ion binding"/>
    <property type="evidence" value="ECO:0007669"/>
    <property type="project" value="InterPro"/>
</dbReference>
<dbReference type="PROSITE" id="PS00018">
    <property type="entry name" value="EF_HAND_1"/>
    <property type="match status" value="1"/>
</dbReference>
<dbReference type="GO" id="GO:0016020">
    <property type="term" value="C:membrane"/>
    <property type="evidence" value="ECO:0007669"/>
    <property type="project" value="UniProtKB-SubCell"/>
</dbReference>
<feature type="domain" description="EF-hand" evidence="18">
    <location>
        <begin position="1630"/>
        <end position="1665"/>
    </location>
</feature>
<feature type="compositionally biased region" description="Basic and acidic residues" evidence="15">
    <location>
        <begin position="2938"/>
        <end position="2950"/>
    </location>
</feature>
<dbReference type="PROSITE" id="PS50004">
    <property type="entry name" value="C2"/>
    <property type="match status" value="1"/>
</dbReference>
<protein>
    <submittedName>
        <fullName evidence="19">Fumarate hydratase class I, aerobic</fullName>
    </submittedName>
</protein>
<dbReference type="Pfam" id="PF05683">
    <property type="entry name" value="Fumerase_C"/>
    <property type="match status" value="1"/>
</dbReference>
<dbReference type="Gene3D" id="3.20.130.10">
    <property type="entry name" value="Fe-S hydro-lyase, tartrate dehydratase beta-type, catalytic domain"/>
    <property type="match status" value="1"/>
</dbReference>
<feature type="compositionally biased region" description="Basic and acidic residues" evidence="15">
    <location>
        <begin position="1115"/>
        <end position="1124"/>
    </location>
</feature>
<accession>A0A1Q9E6Z3</accession>
<feature type="transmembrane region" description="Helical" evidence="16">
    <location>
        <begin position="830"/>
        <end position="855"/>
    </location>
</feature>
<sequence length="3432" mass="377307">MTPGAATKVFEYNRDNFMEDREQRMKKEFHERKYRVVQGQLWRQDVRDFVSLTEQKMSLYLIINVLLLSFTVTMWVEGQLPETTPDWLVMGYQIASVVAFSYLVLTIWLAMHAAIAAQSYQTRVLTQLVRLPIPTWAELEAARTAGSEFEKVESRQMFRVPFVTGKQEDFVPGHAASAVDDVCPPEESGNTGGPEQVFAGVATDPWGLEQRGDGIYELGCYSGAEVANLRHIKLLRQAAVYWQTYDAFARVSMSVGINQLMLGMSYYILGYAMLEVKAPLAALAGVLAFMGSAEQLCWCISADVNRSMATILRGRRLASRLLAHRSRIGPQVRTAVAAPFQYEELFDLHANEAPTQYRKLSSDGVSTCTLPSGEKLLKVESEVLESLSHQAIVDIQHLFRPSHLEMLSKILKDPEASSNDRFVALELLKNACSACCGDHRSTGPLVEVVTPLDLPGVLESINDGLGTVLHLLQQNCSDQLQLKNLAIVHQEMMLRQERCLQNLAEGLAISVPCTSVQKEIAAEERHEEREDDKVEGVVHFQLDEVSDGGDGWMAPNQQVRSCASSKSRSALAIPHGDRECPTDEILLPVIQKGSSPATKKVSSRDGPKFGQRFVTQGQESEPDTVAFEIIGLASHGSPRRTLASSAREMASSTALRHFFFHWVASAIEWCEDCREPHRTGILAKIVKSNRFGGLCMTVILLNSIVISYQSDFEMKNPGATTPYPLMMIELGFAFFYGIEILLKLAVHRFYFFINDDMRWNLFDLGLVCLSLVEVTSSFVLLSKGVSREGINLTFLRLLRLCKIAKVLRVLRTLRFFRELRLMLDCVLGSVINAIWCVAMLFFVMFIFALLMVQGLADYLGQYSREFGPESLTEEFVGDIMLWYGSVGRTILTLFQSTTSGIDWRDCYLPLEQSSQLVAGVFLVFVGLFTISVWNIVTSTFVEKALKLAQPDLESLVMEHHLKDVQDAQSLIDLFCSRLGCSETSSICHGQFKLLAGQHRFRAYLTARGIDIKNVEVFFRMLAAASGNAEVEIKVLANALVRMKGFATSIDLQTLTFETKMQLSKQAKSVKEVGRHVRRIERLLEHGTKCQQVPSPREEKDDPKPTLLRKVSFSSNDREPVERPKVMPPAASHKSALRPRCPPVSAGKVMPSCQDTGTAVAMVKRGTHVLTDGRDEEFISRGIYKAYTEGYLRYSQVAPLSMFEEANTKTNLPAQIDMMSQHGNSYDVFYIAKGGGSANKTQLLQKTKGVLNDKAFTEFVTEQVQNIGTAACPPYHLALVVGGLSAEQNLKTVKLASCKYLDGLPTSGNKLGRAFRDLEWEEKVKKLAQDLGIGAQFGGKYFLHDVRIVRLPRHGASCPIGIGVSCSADRQAKAKITEEGIFLEQLETEPAKYLPDVKEQSLDKGGEIVKVDLNKPMEENLKILSNYPVATRLALTGTIIVARDIAHAKMQEMLDSGKGLPEYIKKYPVYYAGPAKTPAGMPSGSFGPTTSGRMDQYVGTFQAQGGSMIMIGKGNRSKAVTNACKEHGGFYLGSIGGVAATLSSNSIKKVEVLDMEELGMEAVWKIEVEDFPAFVVVDNKGNDFFKQWSKEAAKEPEADSFFDETKEFFFGMDKNKDGKLGVQDLMRGFSIDEGKAKQLVEQFDVDRDGWIDVKEFELMLFKSEELKKQMLFVPAEAEAVSSSAAELSCASCHTLLRATQKQVVARVDLSLPNFQQRMVQLLVAVGPLMSYVASYLWCFHREDTQISEMLAPLAYISNGLALGCMTIFVHVEEQENGAMVPFSFRGVLYLDVFGWLSHKQDAEGSPKSEAVALREEMSPSSKLQRDSSKPAASAVQYDCYGNSLPCKAADSGKPGSLEDLRYLPGAPRAWDTVNAMDPPAKAMNVPFLPLLLSKSARRRLLDEMQQHVLEQCTKDPAMPDALQSLITSLVRVFWADMVVELELDASSGRRQEDDEEESTGSLPQGPLGRALSPWLVASSLAGSQQREEELAAAPDIATGILQVLVVEARDLVPVHGIGTNPYVRGRLGAQVRRSRTVWSNLRPAWNCLMEFPVVSTRGNLELEVMSRAPLFGGDTRLGYVSLSLDDITSPAAVLTTGPGDSQLAYRCEPLLGAQKGELVLIMDYKKLQAVRRRLSCGAFGNSLLRRAAQFRAFFLYHYWPCDKSIFQMYMHEPIDICLLLLSLSPFVFVRVLFYTVLLLCLCVPWPPDEHQIVQFILACKGTAIISDGAGRVFYGIIMYYLCAREGTCSSGGAPGTGVSFTYVALDLYQEVLVWAVCFLILPRSLPYLNRGTGASGGAEDVQRNVQTEDVHRGGRMQALLQYNMLVFAISFAIFLTLSARDVMAFSWDGSGLLAAEAWRWRVAENFFWARAIFGLCMCPFLFLLHPQINKLLTHSTPTGYTRLGTLKRHRPILRPKRPPKSDTEIRDVVQEAVADSPTASPKSEQEASLAVKAQCHSVQSPVQDKPEVVACNRDKADPIGDLQTVVRRLPGGSLALRGGSFCIWATGKAAKTAVTVVSLEIRVASAAVSLGLRAADAGRTTVLSVARRVVPGSDTAVVRFARARAEGAEQVVVALVRCCDRALQGPVAVATRIAGHVPGGRAALSVLGSMCRLGGGLVRTCYRMAAVVESPGEVGSSGECEQHADSPLGIQAGLPTIELLQAAGGSELVELSEKAELVKLEAAARLAELLTRAERLAEREVAEAREALQRVQPEISKISQALRDRSQGWAWELQRARGTCESMCRSTVAWTSDLAGRLPVAGQVLLGAFRRELQELQEQGRAERTLLQTLEAYSRVLCSSACEAVLELRPQHVALAGTTPTSPAFGNERGGARSRGGSPLPPKAPLDGEKRSCSLPRKARSEEGIDINIIEVSHGNTAPKLPEVRRPGVSVFGAMRRLASPRQWGQEAASRAPSEGAKSSTDGPLRAELSSEVPPIPIHKLELDRERERRRPGYVRSEPCSPPTVHSGPAEAQGPQGNRASARRDQLGRPPRPSGTPRVDAGPAAAADFWDPVTFMPPESRDRGKVDDLLKEEEKEPDFMNFGAMTPSFSLAAPEAKDEDIETGHEREAPGAAPWRIFRNMTLVTCIFWICAGAWEFSTVLVPELIDMGLAFEDEFEAQNKHSTQLNLEHVRLQPVDAVALAGEHRASLMALRNAVKNAHYEAVNTTWPYPGIRPTGLSCDSHGRHLLVTDGLSAFVALVEEEKAATAQDGMRLRQPAPLARAEFKQVDSCAALLGQQLQDTALSCADNSTASCEAMVLHQQGQRVASCHLSGHGGGLSLSVASSWLSGTRSDRQSEQAQFLMVDPICNADSLGAGCTSVGTSRWRLARLQRGTQGDDLIPLDVTDDKDAELGRPKTMRLMTERYLGVLRAGDKTLELLDLDNGGATSAKLQLQTNMHLESFCTTGDHMYLLGSRPHPKLLRVPLRTALAFAA</sequence>
<feature type="transmembrane region" description="Helical" evidence="16">
    <location>
        <begin position="915"/>
        <end position="936"/>
    </location>
</feature>
<gene>
    <name evidence="19" type="primary">fumA</name>
    <name evidence="19" type="ORF">AK812_SmicGene13881</name>
</gene>
<keyword evidence="8" id="KW-0106">Calcium</keyword>
<reference evidence="19 20" key="1">
    <citation type="submission" date="2016-02" db="EMBL/GenBank/DDBJ databases">
        <title>Genome analysis of coral dinoflagellate symbionts highlights evolutionary adaptations to a symbiotic lifestyle.</title>
        <authorList>
            <person name="Aranda M."/>
            <person name="Li Y."/>
            <person name="Liew Y.J."/>
            <person name="Baumgarten S."/>
            <person name="Simakov O."/>
            <person name="Wilson M."/>
            <person name="Piel J."/>
            <person name="Ashoor H."/>
            <person name="Bougouffa S."/>
            <person name="Bajic V.B."/>
            <person name="Ryu T."/>
            <person name="Ravasi T."/>
            <person name="Bayer T."/>
            <person name="Micklem G."/>
            <person name="Kim H."/>
            <person name="Bhak J."/>
            <person name="Lajeunesse T.C."/>
            <person name="Voolstra C.R."/>
        </authorList>
    </citation>
    <scope>NUCLEOTIDE SEQUENCE [LARGE SCALE GENOMIC DNA]</scope>
    <source>
        <strain evidence="19 20">CCMP2467</strain>
    </source>
</reference>